<sequence length="251" mass="29175">YEVIEGSNIVTATYNLAGTYLANIEPNRNQGKNKNLVVESNVKTKPYIETITEISKHNYWQWLIAGSLAGYIVAHLLSHFRTLAHFSSAAITSLCNEKLHYSEPKVSTYTESQLNWTMALPKPQDKENIKYITYINIHANFIMIWSVRWTLHENFAYDKQDRSKQMSDAVKKMLEQMFLQENIYAKNQMTATDIYNKLKEFANNSELEQDKMPKVLTIQRWISQYHKMFLEQATRTALDSNLDNSLLTDST</sequence>
<accession>A0A9N9JIY8</accession>
<feature type="non-terminal residue" evidence="1">
    <location>
        <position position="251"/>
    </location>
</feature>
<evidence type="ECO:0000313" key="2">
    <source>
        <dbReference type="Proteomes" id="UP000789759"/>
    </source>
</evidence>
<name>A0A9N9JIY8_9GLOM</name>
<dbReference type="EMBL" id="CAJVQA010025004">
    <property type="protein sequence ID" value="CAG8784541.1"/>
    <property type="molecule type" value="Genomic_DNA"/>
</dbReference>
<comment type="caution">
    <text evidence="1">The sequence shown here is derived from an EMBL/GenBank/DDBJ whole genome shotgun (WGS) entry which is preliminary data.</text>
</comment>
<organism evidence="1 2">
    <name type="scientific">Cetraspora pellucida</name>
    <dbReference type="NCBI Taxonomy" id="1433469"/>
    <lineage>
        <taxon>Eukaryota</taxon>
        <taxon>Fungi</taxon>
        <taxon>Fungi incertae sedis</taxon>
        <taxon>Mucoromycota</taxon>
        <taxon>Glomeromycotina</taxon>
        <taxon>Glomeromycetes</taxon>
        <taxon>Diversisporales</taxon>
        <taxon>Gigasporaceae</taxon>
        <taxon>Cetraspora</taxon>
    </lineage>
</organism>
<keyword evidence="2" id="KW-1185">Reference proteome</keyword>
<dbReference type="Proteomes" id="UP000789759">
    <property type="component" value="Unassembled WGS sequence"/>
</dbReference>
<dbReference type="OrthoDB" id="2416464at2759"/>
<evidence type="ECO:0000313" key="1">
    <source>
        <dbReference type="EMBL" id="CAG8784541.1"/>
    </source>
</evidence>
<protein>
    <submittedName>
        <fullName evidence="1">20951_t:CDS:1</fullName>
    </submittedName>
</protein>
<reference evidence="1" key="1">
    <citation type="submission" date="2021-06" db="EMBL/GenBank/DDBJ databases">
        <authorList>
            <person name="Kallberg Y."/>
            <person name="Tangrot J."/>
            <person name="Rosling A."/>
        </authorList>
    </citation>
    <scope>NUCLEOTIDE SEQUENCE</scope>
    <source>
        <strain evidence="1">FL966</strain>
    </source>
</reference>
<dbReference type="AlphaFoldDB" id="A0A9N9JIY8"/>
<gene>
    <name evidence="1" type="ORF">CPELLU_LOCUS16592</name>
</gene>
<proteinExistence type="predicted"/>